<protein>
    <submittedName>
        <fullName evidence="2">Uncharacterized protein</fullName>
    </submittedName>
</protein>
<feature type="compositionally biased region" description="Basic residues" evidence="1">
    <location>
        <begin position="60"/>
        <end position="69"/>
    </location>
</feature>
<gene>
    <name evidence="2" type="ORF">PR048_001455</name>
</gene>
<feature type="compositionally biased region" description="Basic and acidic residues" evidence="1">
    <location>
        <begin position="44"/>
        <end position="59"/>
    </location>
</feature>
<organism evidence="2 3">
    <name type="scientific">Dryococelus australis</name>
    <dbReference type="NCBI Taxonomy" id="614101"/>
    <lineage>
        <taxon>Eukaryota</taxon>
        <taxon>Metazoa</taxon>
        <taxon>Ecdysozoa</taxon>
        <taxon>Arthropoda</taxon>
        <taxon>Hexapoda</taxon>
        <taxon>Insecta</taxon>
        <taxon>Pterygota</taxon>
        <taxon>Neoptera</taxon>
        <taxon>Polyneoptera</taxon>
        <taxon>Phasmatodea</taxon>
        <taxon>Verophasmatodea</taxon>
        <taxon>Anareolatae</taxon>
        <taxon>Phasmatidae</taxon>
        <taxon>Eurycanthinae</taxon>
        <taxon>Dryococelus</taxon>
    </lineage>
</organism>
<comment type="caution">
    <text evidence="2">The sequence shown here is derived from an EMBL/GenBank/DDBJ whole genome shotgun (WGS) entry which is preliminary data.</text>
</comment>
<reference evidence="2 3" key="1">
    <citation type="submission" date="2023-02" db="EMBL/GenBank/DDBJ databases">
        <title>LHISI_Scaffold_Assembly.</title>
        <authorList>
            <person name="Stuart O.P."/>
            <person name="Cleave R."/>
            <person name="Magrath M.J.L."/>
            <person name="Mikheyev A.S."/>
        </authorList>
    </citation>
    <scope>NUCLEOTIDE SEQUENCE [LARGE SCALE GENOMIC DNA]</scope>
    <source>
        <strain evidence="2">Daus_M_001</strain>
        <tissue evidence="2">Leg muscle</tissue>
    </source>
</reference>
<evidence type="ECO:0000256" key="1">
    <source>
        <dbReference type="SAM" id="MobiDB-lite"/>
    </source>
</evidence>
<feature type="compositionally biased region" description="Low complexity" evidence="1">
    <location>
        <begin position="1"/>
        <end position="20"/>
    </location>
</feature>
<evidence type="ECO:0000313" key="2">
    <source>
        <dbReference type="EMBL" id="KAJ8896113.1"/>
    </source>
</evidence>
<sequence>MPSASQPLLEELSPLPNSSNANFTARRRRGALSEILTSAPHKAQLKEKRSDLESGDKKKVVNKGTKRKK</sequence>
<name>A0ABQ9IHE4_9NEOP</name>
<dbReference type="Proteomes" id="UP001159363">
    <property type="component" value="Chromosome 1"/>
</dbReference>
<accession>A0ABQ9IHE4</accession>
<keyword evidence="3" id="KW-1185">Reference proteome</keyword>
<proteinExistence type="predicted"/>
<evidence type="ECO:0000313" key="3">
    <source>
        <dbReference type="Proteomes" id="UP001159363"/>
    </source>
</evidence>
<feature type="region of interest" description="Disordered" evidence="1">
    <location>
        <begin position="1"/>
        <end position="69"/>
    </location>
</feature>
<dbReference type="EMBL" id="JARBHB010000001">
    <property type="protein sequence ID" value="KAJ8896113.1"/>
    <property type="molecule type" value="Genomic_DNA"/>
</dbReference>